<dbReference type="NCBIfam" id="TIGR01764">
    <property type="entry name" value="excise"/>
    <property type="match status" value="1"/>
</dbReference>
<feature type="domain" description="Helix-turn-helix" evidence="1">
    <location>
        <begin position="10"/>
        <end position="60"/>
    </location>
</feature>
<dbReference type="EMBL" id="BK032770">
    <property type="protein sequence ID" value="DAF59419.1"/>
    <property type="molecule type" value="Genomic_DNA"/>
</dbReference>
<name>A0A8S5T8S0_9CAUD</name>
<dbReference type="InterPro" id="IPR041657">
    <property type="entry name" value="HTH_17"/>
</dbReference>
<evidence type="ECO:0000259" key="1">
    <source>
        <dbReference type="Pfam" id="PF12728"/>
    </source>
</evidence>
<evidence type="ECO:0000313" key="2">
    <source>
        <dbReference type="EMBL" id="DAF59419.1"/>
    </source>
</evidence>
<organism evidence="2">
    <name type="scientific">Caudovirales sp. ctIZM3</name>
    <dbReference type="NCBI Taxonomy" id="2827633"/>
    <lineage>
        <taxon>Viruses</taxon>
        <taxon>Duplodnaviria</taxon>
        <taxon>Heunggongvirae</taxon>
        <taxon>Uroviricota</taxon>
        <taxon>Caudoviricetes</taxon>
    </lineage>
</organism>
<protein>
    <submittedName>
        <fullName evidence="2">Helix-turn-helix domain protein</fullName>
    </submittedName>
</protein>
<sequence>MKENDCVPSFYTPKEVAAILRFKKVDQVYALCHSRVIPSFQLGRNWLIPKDRFRVWLEEQIND</sequence>
<dbReference type="Pfam" id="PF12728">
    <property type="entry name" value="HTH_17"/>
    <property type="match status" value="1"/>
</dbReference>
<reference evidence="2" key="1">
    <citation type="journal article" date="2021" name="Proc. Natl. Acad. Sci. U.S.A.">
        <title>A Catalog of Tens of Thousands of Viruses from Human Metagenomes Reveals Hidden Associations with Chronic Diseases.</title>
        <authorList>
            <person name="Tisza M.J."/>
            <person name="Buck C.B."/>
        </authorList>
    </citation>
    <scope>NUCLEOTIDE SEQUENCE</scope>
    <source>
        <strain evidence="2">CtIZM3</strain>
    </source>
</reference>
<proteinExistence type="predicted"/>
<dbReference type="GO" id="GO:0003677">
    <property type="term" value="F:DNA binding"/>
    <property type="evidence" value="ECO:0007669"/>
    <property type="project" value="InterPro"/>
</dbReference>
<accession>A0A8S5T8S0</accession>
<dbReference type="InterPro" id="IPR010093">
    <property type="entry name" value="SinI_DNA-bd"/>
</dbReference>